<dbReference type="EMBL" id="JAPDDR010000008">
    <property type="protein sequence ID" value="MCW1915244.1"/>
    <property type="molecule type" value="Genomic_DNA"/>
</dbReference>
<evidence type="ECO:0000313" key="2">
    <source>
        <dbReference type="Proteomes" id="UP001165653"/>
    </source>
</evidence>
<gene>
    <name evidence="1" type="ORF">OJ996_16780</name>
</gene>
<proteinExistence type="predicted"/>
<comment type="caution">
    <text evidence="1">The sequence shown here is derived from an EMBL/GenBank/DDBJ whole genome shotgun (WGS) entry which is preliminary data.</text>
</comment>
<dbReference type="Proteomes" id="UP001165653">
    <property type="component" value="Unassembled WGS sequence"/>
</dbReference>
<sequence length="528" mass="57866">MKYLPPLFACLLAFFAARYLRNIQDPSRPPSVTAGVQTVLGKRSEPRGLARQAERLASRDFSSVALLDRFHRSGSLSEDDLQNAIREAAGQDPEGTWQWIEENYPFQEKRRYLQIVAEVWFSSNPDATLARISTVDFFERSELAGAIMGKLTQGKPEDRAAVAKHLDQIVTCLGNNFTHAHLPEPSQAGVDLLMSLPEGRSRDILLQQLASTWLVRDFSAASAWLSQAPEPLRTTAMEKFATNSLRNAFQATPESKNAAIAWLTDEAPTSIKKKLGTSLATAIAETDPKAAMEWAGNNLSSRQLAEATKGIVTQMVQSDLPAARGMVEELPPGSAKNLAAASIVGHWLKTEPDAAVRWWLANAGKDQLKDNNFFGSASDIGNAWIQANPESFRSFLASPDSPDLPPATVSTAVNRLMQDREGTFNWIATLPTARRGPILETAYTRWALDSPAEAAAAFDSRPELATGDGAQRIAYFWYRKDPVAAAGWISNLPWGGLRESAISGLRKMADYQTKSGGTVPEEVRQLIR</sequence>
<protein>
    <recommendedName>
        <fullName evidence="3">HEAT repeat protein</fullName>
    </recommendedName>
</protein>
<reference evidence="1" key="1">
    <citation type="submission" date="2022-10" db="EMBL/GenBank/DDBJ databases">
        <title>Luteolibacter sp. GHJ8, whole genome shotgun sequencing project.</title>
        <authorList>
            <person name="Zhao G."/>
            <person name="Shen L."/>
        </authorList>
    </citation>
    <scope>NUCLEOTIDE SEQUENCE</scope>
    <source>
        <strain evidence="1">GHJ8</strain>
    </source>
</reference>
<name>A0ABT3G5W5_9BACT</name>
<evidence type="ECO:0008006" key="3">
    <source>
        <dbReference type="Google" id="ProtNLM"/>
    </source>
</evidence>
<accession>A0ABT3G5W5</accession>
<keyword evidence="2" id="KW-1185">Reference proteome</keyword>
<evidence type="ECO:0000313" key="1">
    <source>
        <dbReference type="EMBL" id="MCW1915244.1"/>
    </source>
</evidence>
<dbReference type="RefSeq" id="WP_264514785.1">
    <property type="nucleotide sequence ID" value="NZ_JAPDDR010000008.1"/>
</dbReference>
<organism evidence="1 2">
    <name type="scientific">Luteolibacter rhizosphaerae</name>
    <dbReference type="NCBI Taxonomy" id="2989719"/>
    <lineage>
        <taxon>Bacteria</taxon>
        <taxon>Pseudomonadati</taxon>
        <taxon>Verrucomicrobiota</taxon>
        <taxon>Verrucomicrobiia</taxon>
        <taxon>Verrucomicrobiales</taxon>
        <taxon>Verrucomicrobiaceae</taxon>
        <taxon>Luteolibacter</taxon>
    </lineage>
</organism>